<accession>A0A917W2V1</accession>
<evidence type="ECO:0000256" key="4">
    <source>
        <dbReference type="ARBA" id="ARBA00012874"/>
    </source>
</evidence>
<evidence type="ECO:0000256" key="3">
    <source>
        <dbReference type="ARBA" id="ARBA00011738"/>
    </source>
</evidence>
<dbReference type="InterPro" id="IPR005784">
    <property type="entry name" value="D_amino_transT"/>
</dbReference>
<dbReference type="PROSITE" id="PS00770">
    <property type="entry name" value="AA_TRANSFER_CLASS_4"/>
    <property type="match status" value="1"/>
</dbReference>
<evidence type="ECO:0000256" key="9">
    <source>
        <dbReference type="ARBA" id="ARBA00047911"/>
    </source>
</evidence>
<dbReference type="CDD" id="cd01558">
    <property type="entry name" value="D-AAT_like"/>
    <property type="match status" value="1"/>
</dbReference>
<evidence type="ECO:0000256" key="10">
    <source>
        <dbReference type="RuleBase" id="RU004106"/>
    </source>
</evidence>
<protein>
    <recommendedName>
        <fullName evidence="5 12">D-alanine aminotransferase</fullName>
        <ecNumber evidence="4 12">2.6.1.21</ecNumber>
    </recommendedName>
</protein>
<proteinExistence type="inferred from homology"/>
<dbReference type="PANTHER" id="PTHR42743:SF10">
    <property type="entry name" value="D-ALANINE AMINOTRANSFERASE"/>
    <property type="match status" value="1"/>
</dbReference>
<evidence type="ECO:0000256" key="2">
    <source>
        <dbReference type="ARBA" id="ARBA00009320"/>
    </source>
</evidence>
<evidence type="ECO:0000256" key="8">
    <source>
        <dbReference type="ARBA" id="ARBA00022898"/>
    </source>
</evidence>
<evidence type="ECO:0000313" key="13">
    <source>
        <dbReference type="EMBL" id="GGL62390.1"/>
    </source>
</evidence>
<dbReference type="InterPro" id="IPR043132">
    <property type="entry name" value="BCAT-like_C"/>
</dbReference>
<dbReference type="InterPro" id="IPR036038">
    <property type="entry name" value="Aminotransferase-like"/>
</dbReference>
<dbReference type="GO" id="GO:0005829">
    <property type="term" value="C:cytosol"/>
    <property type="evidence" value="ECO:0007669"/>
    <property type="project" value="TreeGrafter"/>
</dbReference>
<comment type="catalytic activity">
    <reaction evidence="9 12">
        <text>D-alanine + 2-oxoglutarate = D-glutamate + pyruvate</text>
        <dbReference type="Rhea" id="RHEA:15869"/>
        <dbReference type="ChEBI" id="CHEBI:15361"/>
        <dbReference type="ChEBI" id="CHEBI:16810"/>
        <dbReference type="ChEBI" id="CHEBI:29986"/>
        <dbReference type="ChEBI" id="CHEBI:57416"/>
        <dbReference type="EC" id="2.6.1.21"/>
    </reaction>
</comment>
<dbReference type="Pfam" id="PF01063">
    <property type="entry name" value="Aminotran_4"/>
    <property type="match status" value="1"/>
</dbReference>
<reference evidence="13" key="2">
    <citation type="submission" date="2020-09" db="EMBL/GenBank/DDBJ databases">
        <authorList>
            <person name="Sun Q."/>
            <person name="Ohkuma M."/>
        </authorList>
    </citation>
    <scope>NUCLEOTIDE SEQUENCE</scope>
    <source>
        <strain evidence="13">JCM 15325</strain>
    </source>
</reference>
<dbReference type="AlphaFoldDB" id="A0A917W2V1"/>
<organism evidence="13 14">
    <name type="scientific">Sporolactobacillus putidus</name>
    <dbReference type="NCBI Taxonomy" id="492735"/>
    <lineage>
        <taxon>Bacteria</taxon>
        <taxon>Bacillati</taxon>
        <taxon>Bacillota</taxon>
        <taxon>Bacilli</taxon>
        <taxon>Bacillales</taxon>
        <taxon>Sporolactobacillaceae</taxon>
        <taxon>Sporolactobacillus</taxon>
    </lineage>
</organism>
<reference evidence="13" key="1">
    <citation type="journal article" date="2014" name="Int. J. Syst. Evol. Microbiol.">
        <title>Complete genome sequence of Corynebacterium casei LMG S-19264T (=DSM 44701T), isolated from a smear-ripened cheese.</title>
        <authorList>
            <consortium name="US DOE Joint Genome Institute (JGI-PGF)"/>
            <person name="Walter F."/>
            <person name="Albersmeier A."/>
            <person name="Kalinowski J."/>
            <person name="Ruckert C."/>
        </authorList>
    </citation>
    <scope>NUCLEOTIDE SEQUENCE</scope>
    <source>
        <strain evidence="13">JCM 15325</strain>
    </source>
</reference>
<evidence type="ECO:0000256" key="1">
    <source>
        <dbReference type="ARBA" id="ARBA00001933"/>
    </source>
</evidence>
<comment type="subunit">
    <text evidence="3">Homodimer.</text>
</comment>
<keyword evidence="6 13" id="KW-0032">Aminotransferase</keyword>
<dbReference type="EC" id="2.6.1.21" evidence="4 12"/>
<dbReference type="Proteomes" id="UP000654670">
    <property type="component" value="Unassembled WGS sequence"/>
</dbReference>
<comment type="caution">
    <text evidence="13">The sequence shown here is derived from an EMBL/GenBank/DDBJ whole genome shotgun (WGS) entry which is preliminary data.</text>
</comment>
<dbReference type="InterPro" id="IPR001544">
    <property type="entry name" value="Aminotrans_IV"/>
</dbReference>
<evidence type="ECO:0000256" key="6">
    <source>
        <dbReference type="ARBA" id="ARBA00022576"/>
    </source>
</evidence>
<dbReference type="FunFam" id="3.20.10.10:FF:000002">
    <property type="entry name" value="D-alanine aminotransferase"/>
    <property type="match status" value="1"/>
</dbReference>
<dbReference type="SUPFAM" id="SSF56752">
    <property type="entry name" value="D-aminoacid aminotransferase-like PLP-dependent enzymes"/>
    <property type="match status" value="1"/>
</dbReference>
<keyword evidence="8 11" id="KW-0663">Pyridoxal phosphate</keyword>
<dbReference type="RefSeq" id="WP_188804457.1">
    <property type="nucleotide sequence ID" value="NZ_BMOK01000015.1"/>
</dbReference>
<gene>
    <name evidence="13" type="primary">dat</name>
    <name evidence="13" type="ORF">GCM10007968_27940</name>
</gene>
<dbReference type="GO" id="GO:0008652">
    <property type="term" value="P:amino acid biosynthetic process"/>
    <property type="evidence" value="ECO:0007669"/>
    <property type="project" value="UniProtKB-ARBA"/>
</dbReference>
<dbReference type="Gene3D" id="3.30.470.10">
    <property type="match status" value="1"/>
</dbReference>
<comment type="similarity">
    <text evidence="2 10">Belongs to the class-IV pyridoxal-phosphate-dependent aminotransferase family.</text>
</comment>
<dbReference type="PANTHER" id="PTHR42743">
    <property type="entry name" value="AMINO-ACID AMINOTRANSFERASE"/>
    <property type="match status" value="1"/>
</dbReference>
<evidence type="ECO:0000313" key="14">
    <source>
        <dbReference type="Proteomes" id="UP000654670"/>
    </source>
</evidence>
<evidence type="ECO:0000256" key="7">
    <source>
        <dbReference type="ARBA" id="ARBA00022679"/>
    </source>
</evidence>
<comment type="function">
    <text evidence="12">Acts on the D-isomers of alanine, leucine, aspartate, glutamate, aminobutyrate, norvaline and asparagine. The enzyme transfers an amino group from a substrate D-amino acid to the pyridoxal phosphate cofactor to form pyridoxamine and an alpha-keto acid in the first half-reaction.</text>
</comment>
<dbReference type="NCBIfam" id="TIGR01121">
    <property type="entry name" value="D_amino_aminoT"/>
    <property type="match status" value="1"/>
</dbReference>
<evidence type="ECO:0000256" key="11">
    <source>
        <dbReference type="RuleBase" id="RU004516"/>
    </source>
</evidence>
<name>A0A917W2V1_9BACL</name>
<keyword evidence="14" id="KW-1185">Reference proteome</keyword>
<evidence type="ECO:0000256" key="12">
    <source>
        <dbReference type="RuleBase" id="RU004520"/>
    </source>
</evidence>
<dbReference type="InterPro" id="IPR050571">
    <property type="entry name" value="Class-IV_PLP-Dep_Aminotrnsfr"/>
</dbReference>
<sequence>MPTILYQDQFLSRDQGKVDMEDRGYQFGDGIYEAIRVYGGRLFLLDLHMKRLERSARELRLQLPYSIDHLTDNLRTLIAKNQIDDGLVYFQITRGAAPRQHLFPEETESVLTGSAISLSREDALRPDGIKASLIDDIRWLRCDIKTLNLLGNVLAKQKAHEQGSEEAILHRGDTVTEGSSCNVFIVKEGRLITHPADHFILNGITRLFVLDLAERLDIPVQERLFSTEELLSADEVFITSTGAEVKPVVQIGDQLIAGGRPGVIAGRLMDAFDKEVTRIRTAALS</sequence>
<dbReference type="GO" id="GO:0046416">
    <property type="term" value="P:D-amino acid metabolic process"/>
    <property type="evidence" value="ECO:0007669"/>
    <property type="project" value="InterPro"/>
</dbReference>
<dbReference type="InterPro" id="IPR043131">
    <property type="entry name" value="BCAT-like_N"/>
</dbReference>
<dbReference type="GO" id="GO:0047810">
    <property type="term" value="F:D-alanine-2-oxoglutarate aminotransferase activity"/>
    <property type="evidence" value="ECO:0007669"/>
    <property type="project" value="UniProtKB-EC"/>
</dbReference>
<dbReference type="Gene3D" id="3.20.10.10">
    <property type="entry name" value="D-amino Acid Aminotransferase, subunit A, domain 2"/>
    <property type="match status" value="1"/>
</dbReference>
<comment type="cofactor">
    <cofactor evidence="1 11">
        <name>pyridoxal 5'-phosphate</name>
        <dbReference type="ChEBI" id="CHEBI:597326"/>
    </cofactor>
</comment>
<dbReference type="InterPro" id="IPR018300">
    <property type="entry name" value="Aminotrans_IV_CS"/>
</dbReference>
<dbReference type="GO" id="GO:0046394">
    <property type="term" value="P:carboxylic acid biosynthetic process"/>
    <property type="evidence" value="ECO:0007669"/>
    <property type="project" value="UniProtKB-ARBA"/>
</dbReference>
<keyword evidence="7" id="KW-0808">Transferase</keyword>
<dbReference type="GO" id="GO:0030170">
    <property type="term" value="F:pyridoxal phosphate binding"/>
    <property type="evidence" value="ECO:0007669"/>
    <property type="project" value="InterPro"/>
</dbReference>
<dbReference type="EMBL" id="BMOK01000015">
    <property type="protein sequence ID" value="GGL62390.1"/>
    <property type="molecule type" value="Genomic_DNA"/>
</dbReference>
<evidence type="ECO:0000256" key="5">
    <source>
        <dbReference type="ARBA" id="ARBA00021779"/>
    </source>
</evidence>